<proteinExistence type="predicted"/>
<evidence type="ECO:0000313" key="1">
    <source>
        <dbReference type="EMBL" id="KAF4695710.1"/>
    </source>
</evidence>
<comment type="caution">
    <text evidence="1">The sequence shown here is derived from an EMBL/GenBank/DDBJ whole genome shotgun (WGS) entry which is preliminary data.</text>
</comment>
<gene>
    <name evidence="1" type="ORF">FOZ60_003722</name>
</gene>
<protein>
    <submittedName>
        <fullName evidence="1">Uncharacterized protein</fullName>
    </submittedName>
</protein>
<reference evidence="1 2" key="1">
    <citation type="submission" date="2020-04" db="EMBL/GenBank/DDBJ databases">
        <title>Perkinsus olseni comparative genomics.</title>
        <authorList>
            <person name="Bogema D.R."/>
        </authorList>
    </citation>
    <scope>NUCLEOTIDE SEQUENCE [LARGE SCALE GENOMIC DNA]</scope>
    <source>
        <strain evidence="1">00978-12</strain>
    </source>
</reference>
<dbReference type="EMBL" id="JABANP010000018">
    <property type="protein sequence ID" value="KAF4695710.1"/>
    <property type="molecule type" value="Genomic_DNA"/>
</dbReference>
<organism evidence="1 2">
    <name type="scientific">Perkinsus olseni</name>
    <name type="common">Perkinsus atlanticus</name>
    <dbReference type="NCBI Taxonomy" id="32597"/>
    <lineage>
        <taxon>Eukaryota</taxon>
        <taxon>Sar</taxon>
        <taxon>Alveolata</taxon>
        <taxon>Perkinsozoa</taxon>
        <taxon>Perkinsea</taxon>
        <taxon>Perkinsida</taxon>
        <taxon>Perkinsidae</taxon>
        <taxon>Perkinsus</taxon>
    </lineage>
</organism>
<dbReference type="AlphaFoldDB" id="A0A7J6PJH9"/>
<sequence>MFCVRIYRISDRKWLPSERRYSGVDLLDQLTQQKRSRERLSSGAELTLVAVVWRTSLYLQIDLNRLISTP</sequence>
<accession>A0A7J6PJH9</accession>
<evidence type="ECO:0000313" key="2">
    <source>
        <dbReference type="Proteomes" id="UP000541610"/>
    </source>
</evidence>
<dbReference type="Proteomes" id="UP000541610">
    <property type="component" value="Unassembled WGS sequence"/>
</dbReference>
<name>A0A7J6PJH9_PEROL</name>